<sequence>MRLARTLRFDQSDENVFERAAQPDEWAVSGAFEFSNWSEDDLSGKRRQAFANGWLGLESFGRATFVATAKIEEQEYRALVERLAAHFVEAWGAPDLETARPVAEKELAFMAGLCDEHEPNTLLIVERSLVTSGVSESFRAIAPQEATLDLVAVHVTSDD</sequence>
<reference evidence="1" key="1">
    <citation type="submission" date="2020-12" db="EMBL/GenBank/DDBJ databases">
        <title>Bacterial taxonomy.</title>
        <authorList>
            <person name="Pan X."/>
        </authorList>
    </citation>
    <scope>NUCLEOTIDE SEQUENCE</scope>
    <source>
        <strain evidence="1">M0105</strain>
    </source>
</reference>
<name>A0A8J7M3Q8_9RHOB</name>
<evidence type="ECO:0000313" key="1">
    <source>
        <dbReference type="EMBL" id="MBK0397643.1"/>
    </source>
</evidence>
<keyword evidence="2" id="KW-1185">Reference proteome</keyword>
<evidence type="ECO:0000313" key="2">
    <source>
        <dbReference type="Proteomes" id="UP000655420"/>
    </source>
</evidence>
<dbReference type="AlphaFoldDB" id="A0A8J7M3Q8"/>
<protein>
    <submittedName>
        <fullName evidence="1">Uncharacterized protein</fullName>
    </submittedName>
</protein>
<dbReference type="EMBL" id="JAEHHL010000001">
    <property type="protein sequence ID" value="MBK0397643.1"/>
    <property type="molecule type" value="Genomic_DNA"/>
</dbReference>
<accession>A0A8J7M3Q8</accession>
<dbReference type="Pfam" id="PF20115">
    <property type="entry name" value="DUF6505"/>
    <property type="match status" value="1"/>
</dbReference>
<dbReference type="InterPro" id="IPR045442">
    <property type="entry name" value="DUF6505"/>
</dbReference>
<dbReference type="RefSeq" id="WP_200605617.1">
    <property type="nucleotide sequence ID" value="NZ_JAEHHL010000001.1"/>
</dbReference>
<organism evidence="1 2">
    <name type="scientific">Thermohalobaculum xanthum</name>
    <dbReference type="NCBI Taxonomy" id="2753746"/>
    <lineage>
        <taxon>Bacteria</taxon>
        <taxon>Pseudomonadati</taxon>
        <taxon>Pseudomonadota</taxon>
        <taxon>Alphaproteobacteria</taxon>
        <taxon>Rhodobacterales</taxon>
        <taxon>Paracoccaceae</taxon>
        <taxon>Thermohalobaculum</taxon>
    </lineage>
</organism>
<dbReference type="Proteomes" id="UP000655420">
    <property type="component" value="Unassembled WGS sequence"/>
</dbReference>
<comment type="caution">
    <text evidence="1">The sequence shown here is derived from an EMBL/GenBank/DDBJ whole genome shotgun (WGS) entry which is preliminary data.</text>
</comment>
<gene>
    <name evidence="1" type="ORF">H0I76_00435</name>
</gene>
<proteinExistence type="predicted"/>